<sequence length="347" mass="38345">MKRKTVIIIIFVFLIIISALYFIIPKPANQQGYETEILVQDLNTPWAIDFLPDGKMIFTERDGRVSIFDNGTTKTVGTITVTQIGESGMLGIAVDPEFNTNKFIYLYYTGANGNRISRFTLNGTLKNETVLIDRIPNAQFHNGGRLKFGSDGKLYATTGDATNNQSAQDINSLGGKILRVNKDGTVPSDNPFRNYVYAYGLRDPQGITWDPLTKEMYLSDHGATRNDEINIITKGGNYGWPIYQGNESAQGYIKPLSVYTDFTLAPSGIAYYNGALYVAGLRGSQLRKITLSIEGNSVTGQEALFTSLGRIREVVVHDGYMYIATSNRDGRGVPQSGDDKIIRIKVS</sequence>
<dbReference type="RefSeq" id="WP_048080684.1">
    <property type="nucleotide sequence ID" value="NZ_JAPVER010000020.1"/>
</dbReference>
<evidence type="ECO:0000256" key="1">
    <source>
        <dbReference type="SAM" id="Phobius"/>
    </source>
</evidence>
<evidence type="ECO:0000259" key="2">
    <source>
        <dbReference type="Pfam" id="PF07995"/>
    </source>
</evidence>
<feature type="transmembrane region" description="Helical" evidence="1">
    <location>
        <begin position="7"/>
        <end position="24"/>
    </location>
</feature>
<gene>
    <name evidence="4" type="ORF">O3H35_14755</name>
    <name evidence="3" type="ORF">O3H54_13740</name>
</gene>
<evidence type="ECO:0000313" key="4">
    <source>
        <dbReference type="EMBL" id="MCZ3373909.1"/>
    </source>
</evidence>
<dbReference type="Proteomes" id="UP001068021">
    <property type="component" value="Unassembled WGS sequence"/>
</dbReference>
<proteinExistence type="predicted"/>
<dbReference type="EMBL" id="JAPVER010000020">
    <property type="protein sequence ID" value="MCZ3366944.1"/>
    <property type="molecule type" value="Genomic_DNA"/>
</dbReference>
<evidence type="ECO:0000313" key="3">
    <source>
        <dbReference type="EMBL" id="MCZ3366944.1"/>
    </source>
</evidence>
<dbReference type="AlphaFoldDB" id="A0A9E5A3H9"/>
<dbReference type="Pfam" id="PF07995">
    <property type="entry name" value="GSDH"/>
    <property type="match status" value="1"/>
</dbReference>
<dbReference type="InterPro" id="IPR011041">
    <property type="entry name" value="Quinoprot_gluc/sorb_DH_b-prop"/>
</dbReference>
<keyword evidence="1" id="KW-1133">Transmembrane helix</keyword>
<dbReference type="Gene3D" id="2.120.10.30">
    <property type="entry name" value="TolB, C-terminal domain"/>
    <property type="match status" value="1"/>
</dbReference>
<comment type="caution">
    <text evidence="4">The sequence shown here is derived from an EMBL/GenBank/DDBJ whole genome shotgun (WGS) entry which is preliminary data.</text>
</comment>
<dbReference type="SUPFAM" id="SSF50952">
    <property type="entry name" value="Soluble quinoprotein glucose dehydrogenase"/>
    <property type="match status" value="1"/>
</dbReference>
<reference evidence="4" key="1">
    <citation type="submission" date="2022-12" db="EMBL/GenBank/DDBJ databases">
        <title>Reclassification of two methanogenic archaea species isolated from the Kolyma lowland permafrost.</title>
        <authorList>
            <person name="Trubitsyn V.E."/>
            <person name="Rivkina E.M."/>
            <person name="Shcherbakova V.A."/>
        </authorList>
    </citation>
    <scope>NUCLEOTIDE SEQUENCE</scope>
    <source>
        <strain evidence="3">M2</strain>
        <strain evidence="4">MK4</strain>
    </source>
</reference>
<keyword evidence="5" id="KW-1185">Reference proteome</keyword>
<dbReference type="EMBL" id="JAPVES010000030">
    <property type="protein sequence ID" value="MCZ3373909.1"/>
    <property type="molecule type" value="Genomic_DNA"/>
</dbReference>
<feature type="domain" description="Glucose/Sorbosone dehydrogenase" evidence="2">
    <location>
        <begin position="42"/>
        <end position="331"/>
    </location>
</feature>
<evidence type="ECO:0000313" key="5">
    <source>
        <dbReference type="Proteomes" id="UP001068021"/>
    </source>
</evidence>
<dbReference type="InterPro" id="IPR012938">
    <property type="entry name" value="Glc/Sorbosone_DH"/>
</dbReference>
<dbReference type="Proteomes" id="UP001074446">
    <property type="component" value="Unassembled WGS sequence"/>
</dbReference>
<name>A0A9E5A3H9_9EURY</name>
<organism evidence="4">
    <name type="scientific">Methanobacterium veterum</name>
    <dbReference type="NCBI Taxonomy" id="408577"/>
    <lineage>
        <taxon>Archaea</taxon>
        <taxon>Methanobacteriati</taxon>
        <taxon>Methanobacteriota</taxon>
        <taxon>Methanomada group</taxon>
        <taxon>Methanobacteria</taxon>
        <taxon>Methanobacteriales</taxon>
        <taxon>Methanobacteriaceae</taxon>
        <taxon>Methanobacterium</taxon>
    </lineage>
</organism>
<protein>
    <submittedName>
        <fullName evidence="4">PQQ-dependent sugar dehydrogenase</fullName>
    </submittedName>
</protein>
<keyword evidence="1" id="KW-0472">Membrane</keyword>
<dbReference type="PANTHER" id="PTHR19328">
    <property type="entry name" value="HEDGEHOG-INTERACTING PROTEIN"/>
    <property type="match status" value="1"/>
</dbReference>
<dbReference type="PANTHER" id="PTHR19328:SF13">
    <property type="entry name" value="HIPL1 PROTEIN"/>
    <property type="match status" value="1"/>
</dbReference>
<keyword evidence="1" id="KW-0812">Transmembrane</keyword>
<accession>A0A9E5A3H9</accession>
<dbReference type="InterPro" id="IPR011042">
    <property type="entry name" value="6-blade_b-propeller_TolB-like"/>
</dbReference>